<protein>
    <submittedName>
        <fullName evidence="1">Uncharacterized protein</fullName>
    </submittedName>
</protein>
<dbReference type="EMBL" id="VSSQ01044690">
    <property type="protein sequence ID" value="MPM98535.1"/>
    <property type="molecule type" value="Genomic_DNA"/>
</dbReference>
<reference evidence="1" key="1">
    <citation type="submission" date="2019-08" db="EMBL/GenBank/DDBJ databases">
        <authorList>
            <person name="Kucharzyk K."/>
            <person name="Murdoch R.W."/>
            <person name="Higgins S."/>
            <person name="Loffler F."/>
        </authorList>
    </citation>
    <scope>NUCLEOTIDE SEQUENCE</scope>
</reference>
<organism evidence="1">
    <name type="scientific">bioreactor metagenome</name>
    <dbReference type="NCBI Taxonomy" id="1076179"/>
    <lineage>
        <taxon>unclassified sequences</taxon>
        <taxon>metagenomes</taxon>
        <taxon>ecological metagenomes</taxon>
    </lineage>
</organism>
<accession>A0A645EAQ4</accession>
<gene>
    <name evidence="1" type="ORF">SDC9_145723</name>
</gene>
<proteinExistence type="predicted"/>
<name>A0A645EAQ4_9ZZZZ</name>
<dbReference type="AlphaFoldDB" id="A0A645EAQ4"/>
<sequence>MDITVFKPYCGGTEDKIGSTLYITTVKIEPGIFSSGIEGILITQERAVFQNDPVTFGVQCHRLCYYGRIVYDGDIFQCDVVAPDLHGICPESTHVVDQCMIVVGDDGFFPALTHDFEVAHIVGNDDLLIIGTLLDEDRGNIVRIESSHSINGLLQRGKITFPTFVNHKTLLLFCCVVSFIFLHNLLTVARHQMFHPAVEIYFQEGVPFVVQVRCCFAGMIFIEPSIGDAVTILIAIKVVDLVFRPSPNILLAVDEPSGTAGGSFKTV</sequence>
<comment type="caution">
    <text evidence="1">The sequence shown here is derived from an EMBL/GenBank/DDBJ whole genome shotgun (WGS) entry which is preliminary data.</text>
</comment>
<evidence type="ECO:0000313" key="1">
    <source>
        <dbReference type="EMBL" id="MPM98535.1"/>
    </source>
</evidence>